<evidence type="ECO:0000256" key="1">
    <source>
        <dbReference type="ARBA" id="ARBA00018672"/>
    </source>
</evidence>
<evidence type="ECO:0000256" key="3">
    <source>
        <dbReference type="ARBA" id="ARBA00023012"/>
    </source>
</evidence>
<evidence type="ECO:0000256" key="4">
    <source>
        <dbReference type="ARBA" id="ARBA00023159"/>
    </source>
</evidence>
<dbReference type="InterPro" id="IPR046947">
    <property type="entry name" value="LytR-like"/>
</dbReference>
<evidence type="ECO:0000256" key="7">
    <source>
        <dbReference type="PROSITE-ProRule" id="PRU00169"/>
    </source>
</evidence>
<dbReference type="GO" id="GO:0000156">
    <property type="term" value="F:phosphorelay response regulator activity"/>
    <property type="evidence" value="ECO:0007669"/>
    <property type="project" value="InterPro"/>
</dbReference>
<dbReference type="Gene3D" id="2.40.50.1020">
    <property type="entry name" value="LytTr DNA-binding domain"/>
    <property type="match status" value="1"/>
</dbReference>
<evidence type="ECO:0000313" key="11">
    <source>
        <dbReference type="Proteomes" id="UP000199337"/>
    </source>
</evidence>
<feature type="domain" description="Response regulatory" evidence="8">
    <location>
        <begin position="5"/>
        <end position="119"/>
    </location>
</feature>
<dbReference type="RefSeq" id="WP_092469081.1">
    <property type="nucleotide sequence ID" value="NZ_FOOX01000002.1"/>
</dbReference>
<dbReference type="Pfam" id="PF04397">
    <property type="entry name" value="LytTR"/>
    <property type="match status" value="1"/>
</dbReference>
<dbReference type="EMBL" id="FOOX01000002">
    <property type="protein sequence ID" value="SFG15371.1"/>
    <property type="molecule type" value="Genomic_DNA"/>
</dbReference>
<dbReference type="PANTHER" id="PTHR37299">
    <property type="entry name" value="TRANSCRIPTIONAL REGULATOR-RELATED"/>
    <property type="match status" value="1"/>
</dbReference>
<sequence>MIPVKVIATDDEAGVLLLLHSILSELDDIQLVGTAENAVDTLRLVKERDPDLALLDIELPDMKGIELAEKIQKLKPDLYIVFITAHQEYSLEAYQLYAYDYILKPIDKDRVKNTVRRIQKAVQAPEKLLTKYASGLKKARIAINSSYERVFLKLNDIYYLEKQGRHTLVHYINGQFTTRETLQNFEQRLGTKFFRSHKSYIINIEQVERVINLQGSSYYEVKFKNNTGKALLSRDRVNTLLGLLES</sequence>
<feature type="domain" description="HTH LytTR-type" evidence="9">
    <location>
        <begin position="141"/>
        <end position="246"/>
    </location>
</feature>
<accession>A0A1I2PPK4</accession>
<feature type="modified residue" description="4-aspartylphosphate" evidence="7">
    <location>
        <position position="56"/>
    </location>
</feature>
<dbReference type="InterPro" id="IPR007492">
    <property type="entry name" value="LytTR_DNA-bd_dom"/>
</dbReference>
<dbReference type="PANTHER" id="PTHR37299:SF3">
    <property type="entry name" value="STAGE 0 SPORULATION PROTEIN A HOMOLOG"/>
    <property type="match status" value="1"/>
</dbReference>
<dbReference type="SMART" id="SM00850">
    <property type="entry name" value="LytTR"/>
    <property type="match status" value="1"/>
</dbReference>
<evidence type="ECO:0000256" key="2">
    <source>
        <dbReference type="ARBA" id="ARBA00022490"/>
    </source>
</evidence>
<dbReference type="InterPro" id="IPR001789">
    <property type="entry name" value="Sig_transdc_resp-reg_receiver"/>
</dbReference>
<name>A0A1I2PPK4_9FIRM</name>
<keyword evidence="7" id="KW-0597">Phosphoprotein</keyword>
<dbReference type="AlphaFoldDB" id="A0A1I2PPK4"/>
<dbReference type="InterPro" id="IPR011006">
    <property type="entry name" value="CheY-like_superfamily"/>
</dbReference>
<evidence type="ECO:0000313" key="10">
    <source>
        <dbReference type="EMBL" id="SFG15371.1"/>
    </source>
</evidence>
<dbReference type="STRING" id="341036.SAMN05660649_00897"/>
<protein>
    <recommendedName>
        <fullName evidence="1">Stage 0 sporulation protein A homolog</fullName>
    </recommendedName>
</protein>
<keyword evidence="3" id="KW-0902">Two-component regulatory system</keyword>
<dbReference type="OrthoDB" id="9809318at2"/>
<dbReference type="PROSITE" id="PS50930">
    <property type="entry name" value="HTH_LYTTR"/>
    <property type="match status" value="1"/>
</dbReference>
<reference evidence="11" key="1">
    <citation type="submission" date="2016-10" db="EMBL/GenBank/DDBJ databases">
        <authorList>
            <person name="Varghese N."/>
            <person name="Submissions S."/>
        </authorList>
    </citation>
    <scope>NUCLEOTIDE SEQUENCE [LARGE SCALE GENOMIC DNA]</scope>
    <source>
        <strain evidence="11">DSM 17038</strain>
    </source>
</reference>
<keyword evidence="2" id="KW-0963">Cytoplasm</keyword>
<evidence type="ECO:0000256" key="5">
    <source>
        <dbReference type="ARBA" id="ARBA00024867"/>
    </source>
</evidence>
<gene>
    <name evidence="10" type="ORF">SAMN05660649_00897</name>
</gene>
<dbReference type="GO" id="GO:0003677">
    <property type="term" value="F:DNA binding"/>
    <property type="evidence" value="ECO:0007669"/>
    <property type="project" value="InterPro"/>
</dbReference>
<evidence type="ECO:0000259" key="8">
    <source>
        <dbReference type="PROSITE" id="PS50110"/>
    </source>
</evidence>
<comment type="function">
    <text evidence="6">Required for high-level post-exponential phase expression of a series of secreted proteins.</text>
</comment>
<comment type="function">
    <text evidence="5">May play the central regulatory role in sporulation. It may be an element of the effector pathway responsible for the activation of sporulation genes in response to nutritional stress. Spo0A may act in concert with spo0H (a sigma factor) to control the expression of some genes that are critical to the sporulation process.</text>
</comment>
<dbReference type="Gene3D" id="3.40.50.2300">
    <property type="match status" value="1"/>
</dbReference>
<dbReference type="SMART" id="SM00448">
    <property type="entry name" value="REC"/>
    <property type="match status" value="1"/>
</dbReference>
<evidence type="ECO:0000256" key="6">
    <source>
        <dbReference type="ARBA" id="ARBA00037164"/>
    </source>
</evidence>
<proteinExistence type="predicted"/>
<keyword evidence="11" id="KW-1185">Reference proteome</keyword>
<dbReference type="Pfam" id="PF00072">
    <property type="entry name" value="Response_reg"/>
    <property type="match status" value="1"/>
</dbReference>
<organism evidence="10 11">
    <name type="scientific">Desulfotruncus arcticus DSM 17038</name>
    <dbReference type="NCBI Taxonomy" id="1121424"/>
    <lineage>
        <taxon>Bacteria</taxon>
        <taxon>Bacillati</taxon>
        <taxon>Bacillota</taxon>
        <taxon>Clostridia</taxon>
        <taxon>Eubacteriales</taxon>
        <taxon>Desulfallaceae</taxon>
        <taxon>Desulfotruncus</taxon>
    </lineage>
</organism>
<evidence type="ECO:0000259" key="9">
    <source>
        <dbReference type="PROSITE" id="PS50930"/>
    </source>
</evidence>
<dbReference type="SUPFAM" id="SSF52172">
    <property type="entry name" value="CheY-like"/>
    <property type="match status" value="1"/>
</dbReference>
<dbReference type="PROSITE" id="PS50110">
    <property type="entry name" value="RESPONSE_REGULATORY"/>
    <property type="match status" value="1"/>
</dbReference>
<keyword evidence="4" id="KW-0010">Activator</keyword>
<dbReference type="Proteomes" id="UP000199337">
    <property type="component" value="Unassembled WGS sequence"/>
</dbReference>